<evidence type="ECO:0000313" key="2">
    <source>
        <dbReference type="Proteomes" id="UP000789508"/>
    </source>
</evidence>
<dbReference type="Proteomes" id="UP000789508">
    <property type="component" value="Unassembled WGS sequence"/>
</dbReference>
<keyword evidence="2" id="KW-1185">Reference proteome</keyword>
<name>A0A9N9J121_9GLOM</name>
<proteinExistence type="predicted"/>
<protein>
    <submittedName>
        <fullName evidence="1">7358_t:CDS:1</fullName>
    </submittedName>
</protein>
<dbReference type="Gene3D" id="3.30.710.10">
    <property type="entry name" value="Potassium Channel Kv1.1, Chain A"/>
    <property type="match status" value="1"/>
</dbReference>
<dbReference type="AlphaFoldDB" id="A0A9N9J121"/>
<sequence length="149" mass="17377">KDNNIKTLDLRNISIQQFEIIIRYIYGGVVQLENYNASFIFELMIIAYELLFEELAKYLETYLIEVEAQNDIIDNVQPYQQILEKNLWNGIIKRYLSPNRSVLSEIPPLHIALTSTLPNRITEPFSTVINEAHVAEISSWVDKRTNPYS</sequence>
<dbReference type="OrthoDB" id="10466110at2759"/>
<evidence type="ECO:0000313" key="1">
    <source>
        <dbReference type="EMBL" id="CAG8757045.1"/>
    </source>
</evidence>
<reference evidence="1" key="1">
    <citation type="submission" date="2021-06" db="EMBL/GenBank/DDBJ databases">
        <authorList>
            <person name="Kallberg Y."/>
            <person name="Tangrot J."/>
            <person name="Rosling A."/>
        </authorList>
    </citation>
    <scope>NUCLEOTIDE SEQUENCE</scope>
    <source>
        <strain evidence="1">FL130A</strain>
    </source>
</reference>
<dbReference type="EMBL" id="CAJVPS010044162">
    <property type="protein sequence ID" value="CAG8757045.1"/>
    <property type="molecule type" value="Genomic_DNA"/>
</dbReference>
<feature type="non-terminal residue" evidence="1">
    <location>
        <position position="149"/>
    </location>
</feature>
<feature type="non-terminal residue" evidence="1">
    <location>
        <position position="1"/>
    </location>
</feature>
<organism evidence="1 2">
    <name type="scientific">Ambispora leptoticha</name>
    <dbReference type="NCBI Taxonomy" id="144679"/>
    <lineage>
        <taxon>Eukaryota</taxon>
        <taxon>Fungi</taxon>
        <taxon>Fungi incertae sedis</taxon>
        <taxon>Mucoromycota</taxon>
        <taxon>Glomeromycotina</taxon>
        <taxon>Glomeromycetes</taxon>
        <taxon>Archaeosporales</taxon>
        <taxon>Ambisporaceae</taxon>
        <taxon>Ambispora</taxon>
    </lineage>
</organism>
<dbReference type="CDD" id="cd18186">
    <property type="entry name" value="BTB_POZ_ZBTB_KLHL-like"/>
    <property type="match status" value="1"/>
</dbReference>
<dbReference type="SUPFAM" id="SSF54695">
    <property type="entry name" value="POZ domain"/>
    <property type="match status" value="1"/>
</dbReference>
<dbReference type="InterPro" id="IPR011333">
    <property type="entry name" value="SKP1/BTB/POZ_sf"/>
</dbReference>
<accession>A0A9N9J121</accession>
<comment type="caution">
    <text evidence="1">The sequence shown here is derived from an EMBL/GenBank/DDBJ whole genome shotgun (WGS) entry which is preliminary data.</text>
</comment>
<gene>
    <name evidence="1" type="ORF">ALEPTO_LOCUS13522</name>
</gene>